<dbReference type="Pfam" id="PF13116">
    <property type="entry name" value="YhdP"/>
    <property type="match status" value="1"/>
</dbReference>
<evidence type="ECO:0000259" key="2">
    <source>
        <dbReference type="Pfam" id="PF13116"/>
    </source>
</evidence>
<name>A0ABT9HW30_9GAMM</name>
<dbReference type="InterPro" id="IPR011836">
    <property type="entry name" value="YhdP"/>
</dbReference>
<dbReference type="Proteomes" id="UP001231109">
    <property type="component" value="Unassembled WGS sequence"/>
</dbReference>
<dbReference type="PANTHER" id="PTHR38690:SF1">
    <property type="entry name" value="PROTEASE"/>
    <property type="match status" value="1"/>
</dbReference>
<protein>
    <submittedName>
        <fullName evidence="3">YhdP family protein</fullName>
    </submittedName>
</protein>
<sequence>MQKAKRVCFYCLHKLWLALAVMLVLLAVLISVLRYSLPYADDYKHYIEQLISDRYGAQVQISELSAGWQKYGPALLLKDISLYNTEQQLQLSISETRVRLDFWRSVLNRQLTAQHFELSGLRYYVDADSVLGNEQQNSLDTAPVLAALETLFFQQLAYFSVVDSQLVLQNDNATDLVLNIKQLDWANSGNRHQGFGELSLAGVTANTLSFTLDLYGAKLADAFGQLYLESERLDVLPWFANVLPPSQKLQHASINFKAWGRIDGGLLRRFQVELADNSVSWQRDNELHQLRLGQGQLLWEPTAFGWSLYSGALTLAAEQEQWQDLQLQLHYQNGAWLGSLDNFRLEAVTPLANLLADDIALLHRLVAFHPRGHLQQLQWHINEQQWQLAGQFDALESQPQGDIPGISGIAGQFWLSDTVSKLVLQGQQGELRWDGLFTQPTVYSNLDATLYVQPVAEQWRFSVPSLRLTSPELQLDASFQWDERLQILARVQNVDAANIEQYLPQRYMPATVRQYLEPAIRQGNVTNATVLWHGAPSGFPYHEQQGVFQVHAELDQGEFAFAPDWPAIEQLKAQLWFENAAMQIDAESGELASVSLQGGVTAKIADLFHADTLDIQIKQQLPAQAVTDLILQSPLQHNLGKTLQHLGLNGEVQGDVTLAIGLKQRSVLASGEVSFDQLSLALQAPDMQLNQVGGKVSFRNEQIHADNLTLQWRGLPLTAALNGEQVDDAYQLALQVQGKQQAKPLLQALYAPAADLVDGTTDWQLNVALALPQQGFSYSAELTSALTDTALLLPAPFSKAADKAAALTITAKGDAAQSVIAAHYDQQLHFHAELQHDSQQFSRVHLIAAEQDTGINSTGFNISIDLAKLDFLPWLDVLQQQLAGSPTAEKPLFPPLAQVRGKLRQLGVAPGVILNNTVFELNQQPQQWQLQLNGTEVASQWMFSKDWQGQGITAKLDYLHLPLPLAAVVDDATDGLVLTPEVQRWMLQLPPLAVSCTDCAIGSYQFGQVQAQAHSVDDKWLLTDFTAKYKRNQLTASGYWQDDDALGVSQFSGKLTSNNLGAMLDEYQITSAIAGSAADINFALNWTGAPSQFELRHLAGNIDYRLDEGSLTEVSDKGARLFSIFSLDSLLRKLKLDFRDVFSKGFFYNNMTGNLALSQGVVQTSDAAVDGVPGSLNIQGYADLVSKKMDYQMAFSPKVTSSLPVIIAWMVNPATGLAALALDEMFQSAEVISKINFTVTGSFDQPVVTEVNRHSKEVPVPVRVAQPELTIEQPDNDSPEPARNLPHG</sequence>
<dbReference type="NCBIfam" id="TIGR02099">
    <property type="entry name" value="YhdP family protein"/>
    <property type="match status" value="1"/>
</dbReference>
<dbReference type="InterPro" id="IPR025263">
    <property type="entry name" value="YhdP_central"/>
</dbReference>
<evidence type="ECO:0000313" key="4">
    <source>
        <dbReference type="Proteomes" id="UP001231109"/>
    </source>
</evidence>
<dbReference type="RefSeq" id="WP_305974306.1">
    <property type="nucleotide sequence ID" value="NZ_JAPJDZ010000008.1"/>
</dbReference>
<proteinExistence type="predicted"/>
<dbReference type="PANTHER" id="PTHR38690">
    <property type="entry name" value="PROTEASE-RELATED"/>
    <property type="match status" value="1"/>
</dbReference>
<accession>A0ABT9HW30</accession>
<dbReference type="EMBL" id="JAPJDZ010000008">
    <property type="protein sequence ID" value="MDP5135338.1"/>
    <property type="molecule type" value="Genomic_DNA"/>
</dbReference>
<organism evidence="3 4">
    <name type="scientific">Rheinheimera baltica</name>
    <dbReference type="NCBI Taxonomy" id="67576"/>
    <lineage>
        <taxon>Bacteria</taxon>
        <taxon>Pseudomonadati</taxon>
        <taxon>Pseudomonadota</taxon>
        <taxon>Gammaproteobacteria</taxon>
        <taxon>Chromatiales</taxon>
        <taxon>Chromatiaceae</taxon>
        <taxon>Rheinheimera</taxon>
    </lineage>
</organism>
<feature type="domain" description="YhdP central" evidence="2">
    <location>
        <begin position="8"/>
        <end position="1248"/>
    </location>
</feature>
<evidence type="ECO:0000313" key="3">
    <source>
        <dbReference type="EMBL" id="MDP5135338.1"/>
    </source>
</evidence>
<feature type="region of interest" description="Disordered" evidence="1">
    <location>
        <begin position="1266"/>
        <end position="1288"/>
    </location>
</feature>
<comment type="caution">
    <text evidence="3">The sequence shown here is derived from an EMBL/GenBank/DDBJ whole genome shotgun (WGS) entry which is preliminary data.</text>
</comment>
<gene>
    <name evidence="3" type="ORF">ORJ04_05160</name>
</gene>
<keyword evidence="4" id="KW-1185">Reference proteome</keyword>
<evidence type="ECO:0000256" key="1">
    <source>
        <dbReference type="SAM" id="MobiDB-lite"/>
    </source>
</evidence>
<reference evidence="3 4" key="1">
    <citation type="submission" date="2022-11" db="EMBL/GenBank/DDBJ databases">
        <title>Viruses from the air-sea interface of a natural surface slick.</title>
        <authorList>
            <person name="Rahlff J."/>
            <person name="Holmfeldt K."/>
        </authorList>
    </citation>
    <scope>NUCLEOTIDE SEQUENCE [LARGE SCALE GENOMIC DNA]</scope>
    <source>
        <strain evidence="3 4">SMS4</strain>
    </source>
</reference>